<dbReference type="EMBL" id="JASBWS010000036">
    <property type="protein sequence ID" value="KAJ9107752.1"/>
    <property type="molecule type" value="Genomic_DNA"/>
</dbReference>
<protein>
    <submittedName>
        <fullName evidence="1">Uncharacterized protein</fullName>
    </submittedName>
</protein>
<accession>A0ACC2W802</accession>
<gene>
    <name evidence="1" type="ORF">QFC20_003697</name>
</gene>
<evidence type="ECO:0000313" key="2">
    <source>
        <dbReference type="Proteomes" id="UP001230649"/>
    </source>
</evidence>
<comment type="caution">
    <text evidence="1">The sequence shown here is derived from an EMBL/GenBank/DDBJ whole genome shotgun (WGS) entry which is preliminary data.</text>
</comment>
<dbReference type="Proteomes" id="UP001230649">
    <property type="component" value="Unassembled WGS sequence"/>
</dbReference>
<evidence type="ECO:0000313" key="1">
    <source>
        <dbReference type="EMBL" id="KAJ9107752.1"/>
    </source>
</evidence>
<keyword evidence="2" id="KW-1185">Reference proteome</keyword>
<name>A0ACC2W802_9TREE</name>
<reference evidence="1" key="1">
    <citation type="submission" date="2023-04" db="EMBL/GenBank/DDBJ databases">
        <title>Draft Genome sequencing of Naganishia species isolated from polar environments using Oxford Nanopore Technology.</title>
        <authorList>
            <person name="Leo P."/>
            <person name="Venkateswaran K."/>
        </authorList>
    </citation>
    <scope>NUCLEOTIDE SEQUENCE</scope>
    <source>
        <strain evidence="1">MNA-CCFEE 5262</strain>
    </source>
</reference>
<proteinExistence type="predicted"/>
<sequence length="635" mass="71578">MEELEKKDTERKTLLEETSTRRGALDSSLDDVEVLDGKEEERRVEREKMVEAEANLRGAIQLSDGAHPLPYVWLTVLLMKGEEWTKACEAAAKAVELEPLSTSSLIRLSTCHEEQRNYVLAFTYFSRAIAILPPYEQPLHRAKLARLAEQSADAKAKVFRGDPFDILPLEVIIEVMRIGLESDKNFVLRNNWTNRSYLSFHQCHIKDGKMAEKRETWMRRSGNRVTGLNIRELSLTGVSQLPKWYTASLESVKTFNLTLKGPDVMVRLKKTHGWRFDSLEQLTIHGGYVSSGWNTGLHQLPDELHCGVAGLTNLKSLKVSHMAFSGPKYETPHRLSDPAFGSYVTAYPNLQRLVIDYCPIPNTYNRAFCSESENGTKYRVDPLHKMLRGAGNLEYLDTMPYTETLDDRRPTPGMGKRVTVSKLKYARIPPPMLWCIDISAPSLETLVFAIPIGPAFETAEVELLPRLIHAPVPDDAFSSLTFVELVLGELDTVSRLDELAFPVDNVTTLVLRNTAPYPGPMPVSEMQSTPSRKAYMAVIQLLADRPHLCPQLKDLCLYACISNGKTLVDFVRARKRSGSVTIRRLHGTLFTALSNKTKATLNAEVSYCRLQALFPSDGEYYQNDYFDSEISQAQV</sequence>
<organism evidence="1 2">
    <name type="scientific">Naganishia adeliensis</name>
    <dbReference type="NCBI Taxonomy" id="92952"/>
    <lineage>
        <taxon>Eukaryota</taxon>
        <taxon>Fungi</taxon>
        <taxon>Dikarya</taxon>
        <taxon>Basidiomycota</taxon>
        <taxon>Agaricomycotina</taxon>
        <taxon>Tremellomycetes</taxon>
        <taxon>Filobasidiales</taxon>
        <taxon>Filobasidiaceae</taxon>
        <taxon>Naganishia</taxon>
    </lineage>
</organism>